<dbReference type="OrthoDB" id="5694214at2"/>
<dbReference type="SUPFAM" id="SSF48452">
    <property type="entry name" value="TPR-like"/>
    <property type="match status" value="1"/>
</dbReference>
<dbReference type="Proteomes" id="UP000182248">
    <property type="component" value="Unassembled WGS sequence"/>
</dbReference>
<keyword evidence="3 6" id="KW-0732">Signal</keyword>
<keyword evidence="5" id="KW-0998">Cell outer membrane</keyword>
<organism evidence="9 10">
    <name type="scientific">Sinomicrobium oceani</name>
    <dbReference type="NCBI Taxonomy" id="1150368"/>
    <lineage>
        <taxon>Bacteria</taxon>
        <taxon>Pseudomonadati</taxon>
        <taxon>Bacteroidota</taxon>
        <taxon>Flavobacteriia</taxon>
        <taxon>Flavobacteriales</taxon>
        <taxon>Flavobacteriaceae</taxon>
        <taxon>Sinomicrobium</taxon>
    </lineage>
</organism>
<keyword evidence="4" id="KW-0472">Membrane</keyword>
<feature type="domain" description="RagB/SusD" evidence="7">
    <location>
        <begin position="358"/>
        <end position="466"/>
    </location>
</feature>
<feature type="domain" description="SusD-like N-terminal" evidence="8">
    <location>
        <begin position="68"/>
        <end position="221"/>
    </location>
</feature>
<dbReference type="InterPro" id="IPR012944">
    <property type="entry name" value="SusD_RagB_dom"/>
</dbReference>
<evidence type="ECO:0000256" key="2">
    <source>
        <dbReference type="ARBA" id="ARBA00006275"/>
    </source>
</evidence>
<dbReference type="PROSITE" id="PS51257">
    <property type="entry name" value="PROKAR_LIPOPROTEIN"/>
    <property type="match status" value="1"/>
</dbReference>
<evidence type="ECO:0000256" key="4">
    <source>
        <dbReference type="ARBA" id="ARBA00023136"/>
    </source>
</evidence>
<evidence type="ECO:0000256" key="1">
    <source>
        <dbReference type="ARBA" id="ARBA00004442"/>
    </source>
</evidence>
<evidence type="ECO:0000313" key="10">
    <source>
        <dbReference type="Proteomes" id="UP000182248"/>
    </source>
</evidence>
<evidence type="ECO:0000313" key="9">
    <source>
        <dbReference type="EMBL" id="SFW11848.1"/>
    </source>
</evidence>
<dbReference type="Gene3D" id="1.25.40.390">
    <property type="match status" value="1"/>
</dbReference>
<dbReference type="GO" id="GO:0009279">
    <property type="term" value="C:cell outer membrane"/>
    <property type="evidence" value="ECO:0007669"/>
    <property type="project" value="UniProtKB-SubCell"/>
</dbReference>
<evidence type="ECO:0000256" key="5">
    <source>
        <dbReference type="ARBA" id="ARBA00023237"/>
    </source>
</evidence>
<dbReference type="Pfam" id="PF07980">
    <property type="entry name" value="SusD_RagB"/>
    <property type="match status" value="1"/>
</dbReference>
<name>A0A1K1LLT1_9FLAO</name>
<evidence type="ECO:0000256" key="6">
    <source>
        <dbReference type="SAM" id="SignalP"/>
    </source>
</evidence>
<comment type="similarity">
    <text evidence="2">Belongs to the SusD family.</text>
</comment>
<dbReference type="AlphaFoldDB" id="A0A1K1LLT1"/>
<comment type="subcellular location">
    <subcellularLocation>
        <location evidence="1">Cell outer membrane</location>
    </subcellularLocation>
</comment>
<protein>
    <submittedName>
        <fullName evidence="9">Starch-binding associating with outer membrane</fullName>
    </submittedName>
</protein>
<feature type="chain" id="PRO_5012272818" evidence="6">
    <location>
        <begin position="25"/>
        <end position="498"/>
    </location>
</feature>
<dbReference type="CDD" id="cd08977">
    <property type="entry name" value="SusD"/>
    <property type="match status" value="1"/>
</dbReference>
<dbReference type="InterPro" id="IPR033985">
    <property type="entry name" value="SusD-like_N"/>
</dbReference>
<dbReference type="InterPro" id="IPR011990">
    <property type="entry name" value="TPR-like_helical_dom_sf"/>
</dbReference>
<sequence length="498" mass="55931">MKKTYIYSLLLTTAFTTFTFTACSDDFVEVDPRYEISSGNYFNSEDDYYNALLGTYDILQSTYVNVILGEIASDNTHAGGESATDVIGWQQVDRMEHTPINDNLDDIWDWNFAGVQRASFIIENQDKTDFEGKEQLLAETRFLRAYFNFELVKWFGAIPMKPEGQFVLGDEAIVPRSPVSEVYAYIESDLEYAVERLAVDAPETGRVSKGAAQALLGKVYLYQDKFDEAAPMLNLVISSGKYHLYGTRQGEDYKDLFEYEAENSGESVFEIQYTGVQGAGFECLQCSEGNVMVGFSGIRNYSGPVFESGYGFNLPTEEAYNSFESGDLRRDVTVLDIEAWVSETGASYGIGNTDPVTGHTGYYNRKYLPRINDNEGDANLTQPNNYRAIRYADVLLMAAEALVRGGIDEVLARDYLNQVRERAGLGEVSASGNVLLEAIYRDRRSELMGEGHRFFDLVRTGRAQGTITGFTAPKNNIFPVPLEEIQFSQNTWEQNPDY</sequence>
<evidence type="ECO:0000256" key="3">
    <source>
        <dbReference type="ARBA" id="ARBA00022729"/>
    </source>
</evidence>
<dbReference type="RefSeq" id="WP_072315531.1">
    <property type="nucleotide sequence ID" value="NZ_FPJE01000001.1"/>
</dbReference>
<evidence type="ECO:0000259" key="7">
    <source>
        <dbReference type="Pfam" id="PF07980"/>
    </source>
</evidence>
<dbReference type="Pfam" id="PF14322">
    <property type="entry name" value="SusD-like_3"/>
    <property type="match status" value="1"/>
</dbReference>
<keyword evidence="10" id="KW-1185">Reference proteome</keyword>
<evidence type="ECO:0000259" key="8">
    <source>
        <dbReference type="Pfam" id="PF14322"/>
    </source>
</evidence>
<dbReference type="EMBL" id="FPJE01000001">
    <property type="protein sequence ID" value="SFW11848.1"/>
    <property type="molecule type" value="Genomic_DNA"/>
</dbReference>
<feature type="signal peptide" evidence="6">
    <location>
        <begin position="1"/>
        <end position="24"/>
    </location>
</feature>
<dbReference type="STRING" id="1150368.SAMN02927921_00062"/>
<reference evidence="9 10" key="1">
    <citation type="submission" date="2016-11" db="EMBL/GenBank/DDBJ databases">
        <authorList>
            <person name="Jaros S."/>
            <person name="Januszkiewicz K."/>
            <person name="Wedrychowicz H."/>
        </authorList>
    </citation>
    <scope>NUCLEOTIDE SEQUENCE [LARGE SCALE GENOMIC DNA]</scope>
    <source>
        <strain evidence="9 10">CGMCC 1.12145</strain>
    </source>
</reference>
<accession>A0A1K1LLT1</accession>
<proteinExistence type="inferred from homology"/>
<gene>
    <name evidence="9" type="ORF">SAMN02927921_00062</name>
</gene>